<dbReference type="Proteomes" id="UP000326903">
    <property type="component" value="Unassembled WGS sequence"/>
</dbReference>
<dbReference type="GO" id="GO:0000155">
    <property type="term" value="F:phosphorelay sensor kinase activity"/>
    <property type="evidence" value="ECO:0007669"/>
    <property type="project" value="InterPro"/>
</dbReference>
<dbReference type="InterPro" id="IPR036097">
    <property type="entry name" value="HisK_dim/P_sf"/>
</dbReference>
<gene>
    <name evidence="7" type="ORF">FW778_12685</name>
</gene>
<name>A0A5J5IH74_9BACT</name>
<keyword evidence="5" id="KW-0418">Kinase</keyword>
<dbReference type="PRINTS" id="PR00344">
    <property type="entry name" value="BCTRLSENSOR"/>
</dbReference>
<comment type="catalytic activity">
    <reaction evidence="1">
        <text>ATP + protein L-histidine = ADP + protein N-phospho-L-histidine.</text>
        <dbReference type="EC" id="2.7.13.3"/>
    </reaction>
</comment>
<accession>A0A5J5IH74</accession>
<dbReference type="EC" id="2.7.13.3" evidence="2"/>
<proteinExistence type="predicted"/>
<dbReference type="InterPro" id="IPR004358">
    <property type="entry name" value="Sig_transdc_His_kin-like_C"/>
</dbReference>
<dbReference type="SMART" id="SM00387">
    <property type="entry name" value="HATPase_c"/>
    <property type="match status" value="1"/>
</dbReference>
<dbReference type="RefSeq" id="WP_150415095.1">
    <property type="nucleotide sequence ID" value="NZ_VYQF01000003.1"/>
</dbReference>
<dbReference type="SUPFAM" id="SSF47384">
    <property type="entry name" value="Homodimeric domain of signal transducing histidine kinase"/>
    <property type="match status" value="1"/>
</dbReference>
<dbReference type="Gene3D" id="1.10.287.130">
    <property type="match status" value="1"/>
</dbReference>
<evidence type="ECO:0000259" key="6">
    <source>
        <dbReference type="PROSITE" id="PS50109"/>
    </source>
</evidence>
<dbReference type="GO" id="GO:0030295">
    <property type="term" value="F:protein kinase activator activity"/>
    <property type="evidence" value="ECO:0007669"/>
    <property type="project" value="TreeGrafter"/>
</dbReference>
<dbReference type="InterPro" id="IPR036890">
    <property type="entry name" value="HATPase_C_sf"/>
</dbReference>
<evidence type="ECO:0000313" key="8">
    <source>
        <dbReference type="Proteomes" id="UP000326903"/>
    </source>
</evidence>
<dbReference type="AlphaFoldDB" id="A0A5J5IH74"/>
<dbReference type="GO" id="GO:0000156">
    <property type="term" value="F:phosphorelay response regulator activity"/>
    <property type="evidence" value="ECO:0007669"/>
    <property type="project" value="TreeGrafter"/>
</dbReference>
<sequence>MKPPEMLYQERINQVETELVHARSLINYYKKAHEDFIMIASHDLQAPLRKLSTFVERLVYKFQEVKGDEVNNYVERIQSTLAGMRKMIDGLSVLTYTSEASPGFAKCSLDEILQQVLTDFASLFAEANTTIECTALPVIDGNAVELKSLFENIILNAVKFQHKDVGSKIQITTMPVSDAERNKFSFDAASSYHKIVVTDNGVGFDDQYSDKIFDPFIRLHGKSDFEGNGFGLALCKKIIEKHHGFIYAKSNKNSGSSFILFFPETHN</sequence>
<dbReference type="InterPro" id="IPR005467">
    <property type="entry name" value="His_kinase_dom"/>
</dbReference>
<dbReference type="SUPFAM" id="SSF55874">
    <property type="entry name" value="ATPase domain of HSP90 chaperone/DNA topoisomerase II/histidine kinase"/>
    <property type="match status" value="1"/>
</dbReference>
<dbReference type="InterPro" id="IPR050351">
    <property type="entry name" value="BphY/WalK/GraS-like"/>
</dbReference>
<dbReference type="PROSITE" id="PS50109">
    <property type="entry name" value="HIS_KIN"/>
    <property type="match status" value="1"/>
</dbReference>
<dbReference type="Gene3D" id="3.30.565.10">
    <property type="entry name" value="Histidine kinase-like ATPase, C-terminal domain"/>
    <property type="match status" value="1"/>
</dbReference>
<evidence type="ECO:0000256" key="4">
    <source>
        <dbReference type="ARBA" id="ARBA00022679"/>
    </source>
</evidence>
<feature type="domain" description="Histidine kinase" evidence="6">
    <location>
        <begin position="39"/>
        <end position="266"/>
    </location>
</feature>
<evidence type="ECO:0000313" key="7">
    <source>
        <dbReference type="EMBL" id="KAA9038420.1"/>
    </source>
</evidence>
<dbReference type="Pfam" id="PF02518">
    <property type="entry name" value="HATPase_c"/>
    <property type="match status" value="1"/>
</dbReference>
<dbReference type="CDD" id="cd00082">
    <property type="entry name" value="HisKA"/>
    <property type="match status" value="1"/>
</dbReference>
<evidence type="ECO:0000256" key="3">
    <source>
        <dbReference type="ARBA" id="ARBA00022553"/>
    </source>
</evidence>
<evidence type="ECO:0000256" key="2">
    <source>
        <dbReference type="ARBA" id="ARBA00012438"/>
    </source>
</evidence>
<keyword evidence="4" id="KW-0808">Transferase</keyword>
<organism evidence="7 8">
    <name type="scientific">Ginsengibacter hankyongi</name>
    <dbReference type="NCBI Taxonomy" id="2607284"/>
    <lineage>
        <taxon>Bacteria</taxon>
        <taxon>Pseudomonadati</taxon>
        <taxon>Bacteroidota</taxon>
        <taxon>Chitinophagia</taxon>
        <taxon>Chitinophagales</taxon>
        <taxon>Chitinophagaceae</taxon>
        <taxon>Ginsengibacter</taxon>
    </lineage>
</organism>
<dbReference type="EMBL" id="VYQF01000003">
    <property type="protein sequence ID" value="KAA9038420.1"/>
    <property type="molecule type" value="Genomic_DNA"/>
</dbReference>
<keyword evidence="3" id="KW-0597">Phosphoprotein</keyword>
<dbReference type="InterPro" id="IPR003661">
    <property type="entry name" value="HisK_dim/P_dom"/>
</dbReference>
<keyword evidence="8" id="KW-1185">Reference proteome</keyword>
<evidence type="ECO:0000256" key="1">
    <source>
        <dbReference type="ARBA" id="ARBA00000085"/>
    </source>
</evidence>
<dbReference type="PANTHER" id="PTHR42878:SF15">
    <property type="entry name" value="BACTERIOPHYTOCHROME"/>
    <property type="match status" value="1"/>
</dbReference>
<protein>
    <recommendedName>
        <fullName evidence="2">histidine kinase</fullName>
        <ecNumber evidence="2">2.7.13.3</ecNumber>
    </recommendedName>
</protein>
<dbReference type="PANTHER" id="PTHR42878">
    <property type="entry name" value="TWO-COMPONENT HISTIDINE KINASE"/>
    <property type="match status" value="1"/>
</dbReference>
<dbReference type="InterPro" id="IPR003594">
    <property type="entry name" value="HATPase_dom"/>
</dbReference>
<dbReference type="GO" id="GO:0007234">
    <property type="term" value="P:osmosensory signaling via phosphorelay pathway"/>
    <property type="evidence" value="ECO:0007669"/>
    <property type="project" value="TreeGrafter"/>
</dbReference>
<comment type="caution">
    <text evidence="7">The sequence shown here is derived from an EMBL/GenBank/DDBJ whole genome shotgun (WGS) entry which is preliminary data.</text>
</comment>
<reference evidence="7 8" key="1">
    <citation type="submission" date="2019-09" db="EMBL/GenBank/DDBJ databases">
        <title>Draft genome sequence of Ginsengibacter sp. BR5-29.</title>
        <authorList>
            <person name="Im W.-T."/>
        </authorList>
    </citation>
    <scope>NUCLEOTIDE SEQUENCE [LARGE SCALE GENOMIC DNA]</scope>
    <source>
        <strain evidence="7 8">BR5-29</strain>
    </source>
</reference>
<evidence type="ECO:0000256" key="5">
    <source>
        <dbReference type="ARBA" id="ARBA00022777"/>
    </source>
</evidence>